<sequence>MIGQGGSFPCSLKAFLSPGLQKSSSSCLSWLLTSTVLILPLNKQKTPRRNPTLSSLKEYLPYSVRLRYSTPTYRVQLLCFGP</sequence>
<accession>A0AAN8LQK8</accession>
<name>A0AAN8LQK8_9TELE</name>
<organism evidence="1 2">
    <name type="scientific">Coregonus suidteri</name>
    <dbReference type="NCBI Taxonomy" id="861788"/>
    <lineage>
        <taxon>Eukaryota</taxon>
        <taxon>Metazoa</taxon>
        <taxon>Chordata</taxon>
        <taxon>Craniata</taxon>
        <taxon>Vertebrata</taxon>
        <taxon>Euteleostomi</taxon>
        <taxon>Actinopterygii</taxon>
        <taxon>Neopterygii</taxon>
        <taxon>Teleostei</taxon>
        <taxon>Protacanthopterygii</taxon>
        <taxon>Salmoniformes</taxon>
        <taxon>Salmonidae</taxon>
        <taxon>Coregoninae</taxon>
        <taxon>Coregonus</taxon>
    </lineage>
</organism>
<dbReference type="EMBL" id="JAGTTL010000012">
    <property type="protein sequence ID" value="KAK6314672.1"/>
    <property type="molecule type" value="Genomic_DNA"/>
</dbReference>
<reference evidence="1 2" key="1">
    <citation type="submission" date="2021-04" db="EMBL/GenBank/DDBJ databases">
        <authorList>
            <person name="De Guttry C."/>
            <person name="Zahm M."/>
            <person name="Klopp C."/>
            <person name="Cabau C."/>
            <person name="Louis A."/>
            <person name="Berthelot C."/>
            <person name="Parey E."/>
            <person name="Roest Crollius H."/>
            <person name="Montfort J."/>
            <person name="Robinson-Rechavi M."/>
            <person name="Bucao C."/>
            <person name="Bouchez O."/>
            <person name="Gislard M."/>
            <person name="Lluch J."/>
            <person name="Milhes M."/>
            <person name="Lampietro C."/>
            <person name="Lopez Roques C."/>
            <person name="Donnadieu C."/>
            <person name="Braasch I."/>
            <person name="Desvignes T."/>
            <person name="Postlethwait J."/>
            <person name="Bobe J."/>
            <person name="Wedekind C."/>
            <person name="Guiguen Y."/>
        </authorList>
    </citation>
    <scope>NUCLEOTIDE SEQUENCE [LARGE SCALE GENOMIC DNA]</scope>
    <source>
        <strain evidence="1">Cs_M1</strain>
        <tissue evidence="1">Blood</tissue>
    </source>
</reference>
<protein>
    <submittedName>
        <fullName evidence="1">Uncharacterized protein</fullName>
    </submittedName>
</protein>
<evidence type="ECO:0000313" key="2">
    <source>
        <dbReference type="Proteomes" id="UP001356427"/>
    </source>
</evidence>
<dbReference type="Proteomes" id="UP001356427">
    <property type="component" value="Unassembled WGS sequence"/>
</dbReference>
<gene>
    <name evidence="1" type="ORF">J4Q44_G00142010</name>
</gene>
<evidence type="ECO:0000313" key="1">
    <source>
        <dbReference type="EMBL" id="KAK6314672.1"/>
    </source>
</evidence>
<keyword evidence="2" id="KW-1185">Reference proteome</keyword>
<comment type="caution">
    <text evidence="1">The sequence shown here is derived from an EMBL/GenBank/DDBJ whole genome shotgun (WGS) entry which is preliminary data.</text>
</comment>
<proteinExistence type="predicted"/>
<dbReference type="AlphaFoldDB" id="A0AAN8LQK8"/>